<comment type="subcellular location">
    <subcellularLocation>
        <location evidence="1">Membrane</location>
        <topology evidence="1">Multi-pass membrane protein</topology>
    </subcellularLocation>
</comment>
<proteinExistence type="predicted"/>
<dbReference type="Proteomes" id="UP000295388">
    <property type="component" value="Unassembled WGS sequence"/>
</dbReference>
<evidence type="ECO:0000256" key="5">
    <source>
        <dbReference type="SAM" id="Phobius"/>
    </source>
</evidence>
<name>A0A4R6K8Z7_9ACTN</name>
<gene>
    <name evidence="6" type="ORF">EV643_11482</name>
</gene>
<evidence type="ECO:0000256" key="4">
    <source>
        <dbReference type="ARBA" id="ARBA00023136"/>
    </source>
</evidence>
<dbReference type="AlphaFoldDB" id="A0A4R6K8Z7"/>
<dbReference type="RefSeq" id="WP_133802890.1">
    <property type="nucleotide sequence ID" value="NZ_SNWQ01000014.1"/>
</dbReference>
<keyword evidence="4 5" id="KW-0472">Membrane</keyword>
<dbReference type="EMBL" id="SNWQ01000014">
    <property type="protein sequence ID" value="TDO44937.1"/>
    <property type="molecule type" value="Genomic_DNA"/>
</dbReference>
<feature type="transmembrane region" description="Helical" evidence="5">
    <location>
        <begin position="79"/>
        <end position="98"/>
    </location>
</feature>
<evidence type="ECO:0000256" key="3">
    <source>
        <dbReference type="ARBA" id="ARBA00022989"/>
    </source>
</evidence>
<feature type="transmembrane region" description="Helical" evidence="5">
    <location>
        <begin position="16"/>
        <end position="34"/>
    </location>
</feature>
<evidence type="ECO:0000256" key="2">
    <source>
        <dbReference type="ARBA" id="ARBA00022692"/>
    </source>
</evidence>
<accession>A0A4R6K8Z7</accession>
<sequence>MSDTTVTMRKVRPATVGLWVVQVLLAEFVSAGLMKLSGSAVMVEMFAEIGIGQWFRYLVGALEVAGAIGVLVPRLSGLAALGLAGVMVGAVVTTVFVLGASPAVPFGFLLLAGLVAWARRAAIRELAGKGHAPAVQGSALR</sequence>
<dbReference type="Pfam" id="PF13564">
    <property type="entry name" value="DoxX_2"/>
    <property type="match status" value="1"/>
</dbReference>
<evidence type="ECO:0000313" key="7">
    <source>
        <dbReference type="Proteomes" id="UP000295388"/>
    </source>
</evidence>
<organism evidence="6 7">
    <name type="scientific">Kribbella caucasensis</name>
    <dbReference type="NCBI Taxonomy" id="2512215"/>
    <lineage>
        <taxon>Bacteria</taxon>
        <taxon>Bacillati</taxon>
        <taxon>Actinomycetota</taxon>
        <taxon>Actinomycetes</taxon>
        <taxon>Propionibacteriales</taxon>
        <taxon>Kribbellaceae</taxon>
        <taxon>Kribbella</taxon>
    </lineage>
</organism>
<evidence type="ECO:0000313" key="6">
    <source>
        <dbReference type="EMBL" id="TDO44937.1"/>
    </source>
</evidence>
<keyword evidence="3 5" id="KW-1133">Transmembrane helix</keyword>
<reference evidence="6 7" key="1">
    <citation type="submission" date="2019-03" db="EMBL/GenBank/DDBJ databases">
        <title>Genomic Encyclopedia of Type Strains, Phase III (KMG-III): the genomes of soil and plant-associated and newly described type strains.</title>
        <authorList>
            <person name="Whitman W."/>
        </authorList>
    </citation>
    <scope>NUCLEOTIDE SEQUENCE [LARGE SCALE GENOMIC DNA]</scope>
    <source>
        <strain evidence="6 7">VKM Ac-2527</strain>
    </source>
</reference>
<protein>
    <submittedName>
        <fullName evidence="6">DoxX-like protein</fullName>
    </submittedName>
</protein>
<dbReference type="InterPro" id="IPR032808">
    <property type="entry name" value="DoxX"/>
</dbReference>
<feature type="transmembrane region" description="Helical" evidence="5">
    <location>
        <begin position="54"/>
        <end position="72"/>
    </location>
</feature>
<comment type="caution">
    <text evidence="6">The sequence shown here is derived from an EMBL/GenBank/DDBJ whole genome shotgun (WGS) entry which is preliminary data.</text>
</comment>
<feature type="transmembrane region" description="Helical" evidence="5">
    <location>
        <begin position="104"/>
        <end position="122"/>
    </location>
</feature>
<keyword evidence="7" id="KW-1185">Reference proteome</keyword>
<dbReference type="OrthoDB" id="3576439at2"/>
<evidence type="ECO:0000256" key="1">
    <source>
        <dbReference type="ARBA" id="ARBA00004141"/>
    </source>
</evidence>
<dbReference type="GO" id="GO:0016020">
    <property type="term" value="C:membrane"/>
    <property type="evidence" value="ECO:0007669"/>
    <property type="project" value="UniProtKB-SubCell"/>
</dbReference>
<keyword evidence="2 5" id="KW-0812">Transmembrane</keyword>